<organism evidence="3">
    <name type="scientific">Ixodes ricinus</name>
    <name type="common">Common tick</name>
    <name type="synonym">Acarus ricinus</name>
    <dbReference type="NCBI Taxonomy" id="34613"/>
    <lineage>
        <taxon>Eukaryota</taxon>
        <taxon>Metazoa</taxon>
        <taxon>Ecdysozoa</taxon>
        <taxon>Arthropoda</taxon>
        <taxon>Chelicerata</taxon>
        <taxon>Arachnida</taxon>
        <taxon>Acari</taxon>
        <taxon>Parasitiformes</taxon>
        <taxon>Ixodida</taxon>
        <taxon>Ixodoidea</taxon>
        <taxon>Ixodidae</taxon>
        <taxon>Ixodinae</taxon>
        <taxon>Ixodes</taxon>
    </lineage>
</organism>
<dbReference type="EMBL" id="GIFC01009588">
    <property type="protein sequence ID" value="MXU91671.1"/>
    <property type="molecule type" value="Transcribed_RNA"/>
</dbReference>
<feature type="chain" id="PRO_5025394840" evidence="2">
    <location>
        <begin position="17"/>
        <end position="124"/>
    </location>
</feature>
<feature type="region of interest" description="Disordered" evidence="1">
    <location>
        <begin position="34"/>
        <end position="53"/>
    </location>
</feature>
<sequence length="124" mass="13659">MTRFFFFFFLQRSCEGVIPPSSCPWISGMSTQNSRQLPPSITDGGNQTTGLPTWGRPLRFRDQAACRHKTRASSLSPSLAYNEDSHPLCSVPSRPQPFFPGVHASGHLCSCHRARPVIGAALLE</sequence>
<feature type="signal peptide" evidence="2">
    <location>
        <begin position="1"/>
        <end position="16"/>
    </location>
</feature>
<proteinExistence type="predicted"/>
<evidence type="ECO:0000256" key="2">
    <source>
        <dbReference type="SAM" id="SignalP"/>
    </source>
</evidence>
<feature type="compositionally biased region" description="Polar residues" evidence="1">
    <location>
        <begin position="34"/>
        <end position="51"/>
    </location>
</feature>
<keyword evidence="2" id="KW-0732">Signal</keyword>
<accession>A0A6B0UQ86</accession>
<protein>
    <submittedName>
        <fullName evidence="3">Putative secreted protein</fullName>
    </submittedName>
</protein>
<name>A0A6B0UQ86_IXORI</name>
<dbReference type="AlphaFoldDB" id="A0A6B0UQ86"/>
<evidence type="ECO:0000313" key="3">
    <source>
        <dbReference type="EMBL" id="MXU91671.1"/>
    </source>
</evidence>
<reference evidence="3" key="1">
    <citation type="submission" date="2019-12" db="EMBL/GenBank/DDBJ databases">
        <title>An insight into the sialome of adult female Ixodes ricinus ticks feeding for 6 days.</title>
        <authorList>
            <person name="Perner J."/>
            <person name="Ribeiro J.M.C."/>
        </authorList>
    </citation>
    <scope>NUCLEOTIDE SEQUENCE</scope>
    <source>
        <strain evidence="3">Semi-engorged</strain>
        <tissue evidence="3">Salivary glands</tissue>
    </source>
</reference>
<evidence type="ECO:0000256" key="1">
    <source>
        <dbReference type="SAM" id="MobiDB-lite"/>
    </source>
</evidence>